<accession>A0ABW6CSY6</accession>
<keyword evidence="2" id="KW-0697">Rotamase</keyword>
<protein>
    <recommendedName>
        <fullName evidence="1">peptidylprolyl isomerase</fullName>
        <ecNumber evidence="1">5.2.1.8</ecNumber>
    </recommendedName>
</protein>
<dbReference type="SUPFAM" id="SSF50891">
    <property type="entry name" value="Cyclophilin-like"/>
    <property type="match status" value="1"/>
</dbReference>
<gene>
    <name evidence="7" type="ORF">OCL97_19740</name>
</gene>
<dbReference type="PROSITE" id="PS50072">
    <property type="entry name" value="CSA_PPIASE_2"/>
    <property type="match status" value="1"/>
</dbReference>
<dbReference type="InterPro" id="IPR044666">
    <property type="entry name" value="Cyclophilin_A-like"/>
</dbReference>
<dbReference type="PANTHER" id="PTHR45625">
    <property type="entry name" value="PEPTIDYL-PROLYL CIS-TRANS ISOMERASE-RELATED"/>
    <property type="match status" value="1"/>
</dbReference>
<dbReference type="Gene3D" id="2.40.100.10">
    <property type="entry name" value="Cyclophilin-like"/>
    <property type="match status" value="1"/>
</dbReference>
<dbReference type="Pfam" id="PF00160">
    <property type="entry name" value="Pro_isomerase"/>
    <property type="match status" value="1"/>
</dbReference>
<dbReference type="RefSeq" id="WP_377371464.1">
    <property type="nucleotide sequence ID" value="NZ_JAOTJD010000049.1"/>
</dbReference>
<feature type="chain" id="PRO_5045301166" description="peptidylprolyl isomerase" evidence="5">
    <location>
        <begin position="21"/>
        <end position="290"/>
    </location>
</feature>
<keyword evidence="8" id="KW-1185">Reference proteome</keyword>
<dbReference type="InterPro" id="IPR002130">
    <property type="entry name" value="Cyclophilin-type_PPIase_dom"/>
</dbReference>
<sequence length="290" mass="30876">MIRSLLISSAVLALAGSALAAPKAKTPAAPAVPSAPGAPTAADWRTPDPENVLVIDTTKGRILLELAPQLAPAHVVRVKELTRTGLYDGRLFFRVIDAFMAQTGDPQDTGQGGSDKPDLEAEFTFRRGPETPFVQVADQTVAEIGFVGALPVMTQSSMLMPMTKDGKISGWGLYCPGVAGMARGEAEASANSQFFLMRQAYPSLEKRYTAFGRVISGLEAVRAIKVGEPVVDPDKMLKVRVMADIPAAERPKVRVIDPAGPWFKAEIANVRGAMGADFTACAIRIPSEVK</sequence>
<dbReference type="GO" id="GO:0016853">
    <property type="term" value="F:isomerase activity"/>
    <property type="evidence" value="ECO:0007669"/>
    <property type="project" value="UniProtKB-KW"/>
</dbReference>
<dbReference type="EC" id="5.2.1.8" evidence="1"/>
<evidence type="ECO:0000259" key="6">
    <source>
        <dbReference type="PROSITE" id="PS50072"/>
    </source>
</evidence>
<dbReference type="EMBL" id="JAOTJD010000049">
    <property type="protein sequence ID" value="MFD3266184.1"/>
    <property type="molecule type" value="Genomic_DNA"/>
</dbReference>
<name>A0ABW6CSY6_9CAUL</name>
<reference evidence="7 8" key="1">
    <citation type="submission" date="2022-09" db="EMBL/GenBank/DDBJ databases">
        <title>New species of Phenylobacterium.</title>
        <authorList>
            <person name="Mieszkin S."/>
        </authorList>
    </citation>
    <scope>NUCLEOTIDE SEQUENCE [LARGE SCALE GENOMIC DNA]</scope>
    <source>
        <strain evidence="7 8">HK31-G</strain>
    </source>
</reference>
<dbReference type="InterPro" id="IPR029000">
    <property type="entry name" value="Cyclophilin-like_dom_sf"/>
</dbReference>
<evidence type="ECO:0000256" key="4">
    <source>
        <dbReference type="SAM" id="MobiDB-lite"/>
    </source>
</evidence>
<feature type="domain" description="PPIase cyclophilin-type" evidence="6">
    <location>
        <begin position="51"/>
        <end position="225"/>
    </location>
</feature>
<evidence type="ECO:0000256" key="3">
    <source>
        <dbReference type="ARBA" id="ARBA00023235"/>
    </source>
</evidence>
<dbReference type="CDD" id="cd00317">
    <property type="entry name" value="cyclophilin"/>
    <property type="match status" value="1"/>
</dbReference>
<proteinExistence type="predicted"/>
<evidence type="ECO:0000256" key="1">
    <source>
        <dbReference type="ARBA" id="ARBA00013194"/>
    </source>
</evidence>
<comment type="caution">
    <text evidence="7">The sequence shown here is derived from an EMBL/GenBank/DDBJ whole genome shotgun (WGS) entry which is preliminary data.</text>
</comment>
<dbReference type="Proteomes" id="UP001598130">
    <property type="component" value="Unassembled WGS sequence"/>
</dbReference>
<dbReference type="PANTHER" id="PTHR45625:SF4">
    <property type="entry name" value="PEPTIDYLPROLYL ISOMERASE DOMAIN AND WD REPEAT-CONTAINING PROTEIN 1"/>
    <property type="match status" value="1"/>
</dbReference>
<evidence type="ECO:0000256" key="2">
    <source>
        <dbReference type="ARBA" id="ARBA00023110"/>
    </source>
</evidence>
<feature type="region of interest" description="Disordered" evidence="4">
    <location>
        <begin position="25"/>
        <end position="46"/>
    </location>
</feature>
<organism evidence="7 8">
    <name type="scientific">Phenylobacterium ferrooxidans</name>
    <dbReference type="NCBI Taxonomy" id="2982689"/>
    <lineage>
        <taxon>Bacteria</taxon>
        <taxon>Pseudomonadati</taxon>
        <taxon>Pseudomonadota</taxon>
        <taxon>Alphaproteobacteria</taxon>
        <taxon>Caulobacterales</taxon>
        <taxon>Caulobacteraceae</taxon>
        <taxon>Phenylobacterium</taxon>
    </lineage>
</organism>
<keyword evidence="3 7" id="KW-0413">Isomerase</keyword>
<evidence type="ECO:0000313" key="8">
    <source>
        <dbReference type="Proteomes" id="UP001598130"/>
    </source>
</evidence>
<evidence type="ECO:0000313" key="7">
    <source>
        <dbReference type="EMBL" id="MFD3266184.1"/>
    </source>
</evidence>
<evidence type="ECO:0000256" key="5">
    <source>
        <dbReference type="SAM" id="SignalP"/>
    </source>
</evidence>
<feature type="compositionally biased region" description="Low complexity" evidence="4">
    <location>
        <begin position="25"/>
        <end position="42"/>
    </location>
</feature>
<feature type="signal peptide" evidence="5">
    <location>
        <begin position="1"/>
        <end position="20"/>
    </location>
</feature>
<keyword evidence="5" id="KW-0732">Signal</keyword>